<gene>
    <name evidence="2" type="ORF">MUN87_21375</name>
</gene>
<dbReference type="NCBIfam" id="TIGR00762">
    <property type="entry name" value="DegV"/>
    <property type="match status" value="1"/>
</dbReference>
<accession>A0ABY4GLC5</accession>
<sequence>MKVAVITDSTTYIPEQQRIENNIHMVPLNVIFGQESYQEEIDISTEAFYQKVKGVEQLPKTSQPSIGYMTEKLEELSKEYDQAIFITLSSGISGTFQSVITAQDMVDGIDIYPFDSEISCMAQGFYALEAADMANDGQDAKTILTRLHEMKRSLRAYFMADDLSHLHRGGRLNGAQALIGSMLQVKPILHFEDTKIVPFEKIRTKKKALKRIFQLFDEDASTGVPIRATMIHANRPDEAQELRDELAAQYPNVDISISYFGPVIGTHLGEGALGLGWYKP</sequence>
<dbReference type="PROSITE" id="PS51482">
    <property type="entry name" value="DEGV"/>
    <property type="match status" value="1"/>
</dbReference>
<keyword evidence="3" id="KW-1185">Reference proteome</keyword>
<name>A0ABY4GLC5_9BACI</name>
<dbReference type="Proteomes" id="UP000831537">
    <property type="component" value="Chromosome"/>
</dbReference>
<dbReference type="PANTHER" id="PTHR33434">
    <property type="entry name" value="DEGV DOMAIN-CONTAINING PROTEIN DR_1986-RELATED"/>
    <property type="match status" value="1"/>
</dbReference>
<protein>
    <submittedName>
        <fullName evidence="2">DegV family protein</fullName>
    </submittedName>
</protein>
<dbReference type="InterPro" id="IPR043168">
    <property type="entry name" value="DegV_C"/>
</dbReference>
<dbReference type="RefSeq" id="WP_244743867.1">
    <property type="nucleotide sequence ID" value="NZ_CP095071.1"/>
</dbReference>
<dbReference type="Pfam" id="PF02645">
    <property type="entry name" value="DegV"/>
    <property type="match status" value="1"/>
</dbReference>
<reference evidence="2 3" key="1">
    <citation type="submission" date="2022-04" db="EMBL/GenBank/DDBJ databases">
        <title>Gracilibacillus sp. isolated from saltern.</title>
        <authorList>
            <person name="Won M."/>
            <person name="Lee C.-M."/>
            <person name="Woen H.-Y."/>
            <person name="Kwon S.-W."/>
        </authorList>
    </citation>
    <scope>NUCLEOTIDE SEQUENCE [LARGE SCALE GENOMIC DNA]</scope>
    <source>
        <strain evidence="2 3">SSPM10-3</strain>
    </source>
</reference>
<organism evidence="2 3">
    <name type="scientific">Gracilibacillus salinarum</name>
    <dbReference type="NCBI Taxonomy" id="2932255"/>
    <lineage>
        <taxon>Bacteria</taxon>
        <taxon>Bacillati</taxon>
        <taxon>Bacillota</taxon>
        <taxon>Bacilli</taxon>
        <taxon>Bacillales</taxon>
        <taxon>Bacillaceae</taxon>
        <taxon>Gracilibacillus</taxon>
    </lineage>
</organism>
<proteinExistence type="predicted"/>
<dbReference type="Gene3D" id="3.30.1180.10">
    <property type="match status" value="1"/>
</dbReference>
<evidence type="ECO:0000256" key="1">
    <source>
        <dbReference type="ARBA" id="ARBA00023121"/>
    </source>
</evidence>
<evidence type="ECO:0000313" key="2">
    <source>
        <dbReference type="EMBL" id="UOQ85163.1"/>
    </source>
</evidence>
<dbReference type="EMBL" id="CP095071">
    <property type="protein sequence ID" value="UOQ85163.1"/>
    <property type="molecule type" value="Genomic_DNA"/>
</dbReference>
<dbReference type="InterPro" id="IPR003797">
    <property type="entry name" value="DegV"/>
</dbReference>
<keyword evidence="1" id="KW-0446">Lipid-binding</keyword>
<dbReference type="InterPro" id="IPR050270">
    <property type="entry name" value="DegV_domain_contain"/>
</dbReference>
<dbReference type="SUPFAM" id="SSF82549">
    <property type="entry name" value="DAK1/DegV-like"/>
    <property type="match status" value="1"/>
</dbReference>
<evidence type="ECO:0000313" key="3">
    <source>
        <dbReference type="Proteomes" id="UP000831537"/>
    </source>
</evidence>
<dbReference type="Gene3D" id="3.40.50.10170">
    <property type="match status" value="1"/>
</dbReference>
<dbReference type="PANTHER" id="PTHR33434:SF2">
    <property type="entry name" value="FATTY ACID-BINDING PROTEIN TM_1468"/>
    <property type="match status" value="1"/>
</dbReference>